<dbReference type="GO" id="GO:0016705">
    <property type="term" value="F:oxidoreductase activity, acting on paired donors, with incorporation or reduction of molecular oxygen"/>
    <property type="evidence" value="ECO:0007669"/>
    <property type="project" value="InterPro"/>
</dbReference>
<dbReference type="GO" id="GO:0005506">
    <property type="term" value="F:iron ion binding"/>
    <property type="evidence" value="ECO:0007669"/>
    <property type="project" value="InterPro"/>
</dbReference>
<evidence type="ECO:0000256" key="5">
    <source>
        <dbReference type="ARBA" id="ARBA00023004"/>
    </source>
</evidence>
<evidence type="ECO:0000313" key="9">
    <source>
        <dbReference type="Proteomes" id="UP000477722"/>
    </source>
</evidence>
<dbReference type="RefSeq" id="WP_165302457.1">
    <property type="nucleotide sequence ID" value="NZ_JAAKZZ010000540.1"/>
</dbReference>
<dbReference type="PANTHER" id="PTHR46696:SF1">
    <property type="entry name" value="CYTOCHROME P450 YJIB-RELATED"/>
    <property type="match status" value="1"/>
</dbReference>
<keyword evidence="3 7" id="KW-0479">Metal-binding</keyword>
<keyword evidence="4 7" id="KW-0560">Oxidoreductase</keyword>
<protein>
    <submittedName>
        <fullName evidence="8">Cytochrome P450</fullName>
    </submittedName>
</protein>
<dbReference type="InterPro" id="IPR001128">
    <property type="entry name" value="Cyt_P450"/>
</dbReference>
<reference evidence="8 9" key="1">
    <citation type="submission" date="2020-02" db="EMBL/GenBank/DDBJ databases">
        <title>Whole-genome analyses of novel actinobacteria.</title>
        <authorList>
            <person name="Sahin N."/>
            <person name="Tatar D."/>
        </authorList>
    </citation>
    <scope>NUCLEOTIDE SEQUENCE [LARGE SCALE GENOMIC DNA]</scope>
    <source>
        <strain evidence="8 9">SB3404</strain>
    </source>
</reference>
<keyword evidence="5 7" id="KW-0408">Iron</keyword>
<accession>A0A6G4X7G4</accession>
<evidence type="ECO:0000256" key="6">
    <source>
        <dbReference type="ARBA" id="ARBA00023033"/>
    </source>
</evidence>
<evidence type="ECO:0000256" key="7">
    <source>
        <dbReference type="RuleBase" id="RU000461"/>
    </source>
</evidence>
<comment type="similarity">
    <text evidence="1 7">Belongs to the cytochrome P450 family.</text>
</comment>
<keyword evidence="2 7" id="KW-0349">Heme</keyword>
<dbReference type="Gene3D" id="1.10.630.10">
    <property type="entry name" value="Cytochrome P450"/>
    <property type="match status" value="1"/>
</dbReference>
<evidence type="ECO:0000256" key="1">
    <source>
        <dbReference type="ARBA" id="ARBA00010617"/>
    </source>
</evidence>
<dbReference type="GO" id="GO:0020037">
    <property type="term" value="F:heme binding"/>
    <property type="evidence" value="ECO:0007669"/>
    <property type="project" value="InterPro"/>
</dbReference>
<dbReference type="FunFam" id="1.10.630.10:FF:000018">
    <property type="entry name" value="Cytochrome P450 monooxygenase"/>
    <property type="match status" value="1"/>
</dbReference>
<name>A0A6G4X7G4_9ACTN</name>
<evidence type="ECO:0000256" key="3">
    <source>
        <dbReference type="ARBA" id="ARBA00022723"/>
    </source>
</evidence>
<dbReference type="EMBL" id="JAAKZZ010000540">
    <property type="protein sequence ID" value="NGO72790.1"/>
    <property type="molecule type" value="Genomic_DNA"/>
</dbReference>
<keyword evidence="6 7" id="KW-0503">Monooxygenase</keyword>
<evidence type="ECO:0000313" key="8">
    <source>
        <dbReference type="EMBL" id="NGO72790.1"/>
    </source>
</evidence>
<dbReference type="Pfam" id="PF00067">
    <property type="entry name" value="p450"/>
    <property type="match status" value="1"/>
</dbReference>
<dbReference type="InterPro" id="IPR036396">
    <property type="entry name" value="Cyt_P450_sf"/>
</dbReference>
<dbReference type="SUPFAM" id="SSF48264">
    <property type="entry name" value="Cytochrome P450"/>
    <property type="match status" value="1"/>
</dbReference>
<organism evidence="8 9">
    <name type="scientific">Streptomyces boncukensis</name>
    <dbReference type="NCBI Taxonomy" id="2711219"/>
    <lineage>
        <taxon>Bacteria</taxon>
        <taxon>Bacillati</taxon>
        <taxon>Actinomycetota</taxon>
        <taxon>Actinomycetes</taxon>
        <taxon>Kitasatosporales</taxon>
        <taxon>Streptomycetaceae</taxon>
        <taxon>Streptomyces</taxon>
    </lineage>
</organism>
<keyword evidence="9" id="KW-1185">Reference proteome</keyword>
<dbReference type="PROSITE" id="PS00086">
    <property type="entry name" value="CYTOCHROME_P450"/>
    <property type="match status" value="1"/>
</dbReference>
<dbReference type="InterPro" id="IPR017972">
    <property type="entry name" value="Cyt_P450_CS"/>
</dbReference>
<evidence type="ECO:0000256" key="4">
    <source>
        <dbReference type="ARBA" id="ARBA00023002"/>
    </source>
</evidence>
<dbReference type="PANTHER" id="PTHR46696">
    <property type="entry name" value="P450, PUTATIVE (EUROFUNG)-RELATED"/>
    <property type="match status" value="1"/>
</dbReference>
<comment type="caution">
    <text evidence="8">The sequence shown here is derived from an EMBL/GenBank/DDBJ whole genome shotgun (WGS) entry which is preliminary data.</text>
</comment>
<gene>
    <name evidence="8" type="ORF">G5C65_31490</name>
</gene>
<dbReference type="CDD" id="cd11029">
    <property type="entry name" value="CYP107-like"/>
    <property type="match status" value="1"/>
</dbReference>
<dbReference type="PRINTS" id="PR00359">
    <property type="entry name" value="BP450"/>
</dbReference>
<evidence type="ECO:0000256" key="2">
    <source>
        <dbReference type="ARBA" id="ARBA00022617"/>
    </source>
</evidence>
<dbReference type="AlphaFoldDB" id="A0A6G4X7G4"/>
<sequence>MTIEYTSQAYPPQAPRQIEDPFGGDPVWLVTRHDDVSAVLADRRLVMNPRTGPGGTDYYTHMLTTLGIAREYAPCVAGNMVHTDPPDHTRLRKLVIRAFSARRIAALRPRVEAIAKELSSALPARAESGTVDLIEHFSYPLPITVICELLGVPEEHRDQWHAWSQDCTSMDPRRMNPMLADISEHIRELAGLRRAEPRDDLLTGLVQAREQGADRLSDNELIAMVLALMVGGHDTTAHLIGNGVVALLTHPGQLAMLREDPSLLPGAVQELLRWCGPAGIAMPRFATEDLTIGGAGIRAGERVQALLSTANRDPLHYDRPEVLDITRRPADTGGSHLSFSHGAHYCLGASLAGQEGEVALEVLLRQYPDLALAVPEDDLEWKPLPFTRQLVRLPVWLGAAR</sequence>
<dbReference type="Proteomes" id="UP000477722">
    <property type="component" value="Unassembled WGS sequence"/>
</dbReference>
<proteinExistence type="inferred from homology"/>
<dbReference type="GO" id="GO:0004497">
    <property type="term" value="F:monooxygenase activity"/>
    <property type="evidence" value="ECO:0007669"/>
    <property type="project" value="UniProtKB-KW"/>
</dbReference>
<dbReference type="InterPro" id="IPR002397">
    <property type="entry name" value="Cyt_P450_B"/>
</dbReference>